<proteinExistence type="predicted"/>
<dbReference type="WBParaSite" id="Minc3s02949g32176">
    <property type="protein sequence ID" value="Minc3s02949g32176"/>
    <property type="gene ID" value="Minc3s02949g32176"/>
</dbReference>
<sequence>MVQMWCMEAYPSGDPRLPHHCFPPKVVNPDELTKKTGALYYKLDIEDQIALSKRIAIVKLERNLSREDTLTLDAQSTVDFEDKMKEMFEETECEEDQARMVMDGSVYFDLEANDGQWIRVLCEYGDLILIKAGTWYRMATTPKVTLSKFVVSSKQMKIRKTERKLEMERRNLNSQQNCLTYS</sequence>
<dbReference type="GO" id="GO:0010309">
    <property type="term" value="F:acireductone dioxygenase [iron(II)-requiring] activity"/>
    <property type="evidence" value="ECO:0007669"/>
    <property type="project" value="InterPro"/>
</dbReference>
<dbReference type="PANTHER" id="PTHR23418">
    <property type="entry name" value="ACIREDUCTONE DIOXYGENASE"/>
    <property type="match status" value="1"/>
</dbReference>
<reference evidence="3" key="1">
    <citation type="submission" date="2022-11" db="UniProtKB">
        <authorList>
            <consortium name="WormBaseParasite"/>
        </authorList>
    </citation>
    <scope>IDENTIFICATION</scope>
</reference>
<dbReference type="GO" id="GO:0006555">
    <property type="term" value="P:methionine metabolic process"/>
    <property type="evidence" value="ECO:0007669"/>
    <property type="project" value="TreeGrafter"/>
</dbReference>
<dbReference type="InterPro" id="IPR014710">
    <property type="entry name" value="RmlC-like_jellyroll"/>
</dbReference>
<evidence type="ECO:0000313" key="3">
    <source>
        <dbReference type="WBParaSite" id="Minc3s02949g32176"/>
    </source>
</evidence>
<dbReference type="InterPro" id="IPR011051">
    <property type="entry name" value="RmlC_Cupin_sf"/>
</dbReference>
<dbReference type="Pfam" id="PF03079">
    <property type="entry name" value="ARD"/>
    <property type="match status" value="1"/>
</dbReference>
<dbReference type="AlphaFoldDB" id="A0A914N0S5"/>
<organism evidence="2 3">
    <name type="scientific">Meloidogyne incognita</name>
    <name type="common">Southern root-knot nematode worm</name>
    <name type="synonym">Oxyuris incognita</name>
    <dbReference type="NCBI Taxonomy" id="6306"/>
    <lineage>
        <taxon>Eukaryota</taxon>
        <taxon>Metazoa</taxon>
        <taxon>Ecdysozoa</taxon>
        <taxon>Nematoda</taxon>
        <taxon>Chromadorea</taxon>
        <taxon>Rhabditida</taxon>
        <taxon>Tylenchina</taxon>
        <taxon>Tylenchomorpha</taxon>
        <taxon>Tylenchoidea</taxon>
        <taxon>Meloidogynidae</taxon>
        <taxon>Meloidogyninae</taxon>
        <taxon>Meloidogyne</taxon>
        <taxon>Meloidogyne incognita group</taxon>
    </lineage>
</organism>
<protein>
    <submittedName>
        <fullName evidence="3">ARD</fullName>
    </submittedName>
</protein>
<keyword evidence="2" id="KW-1185">Reference proteome</keyword>
<dbReference type="InterPro" id="IPR004313">
    <property type="entry name" value="ARD"/>
</dbReference>
<evidence type="ECO:0000313" key="2">
    <source>
        <dbReference type="Proteomes" id="UP000887563"/>
    </source>
</evidence>
<dbReference type="Proteomes" id="UP000887563">
    <property type="component" value="Unplaced"/>
</dbReference>
<name>A0A914N0S5_MELIC</name>
<evidence type="ECO:0000256" key="1">
    <source>
        <dbReference type="SAM" id="Coils"/>
    </source>
</evidence>
<accession>A0A914N0S5</accession>
<feature type="coiled-coil region" evidence="1">
    <location>
        <begin position="151"/>
        <end position="178"/>
    </location>
</feature>
<dbReference type="PANTHER" id="PTHR23418:SF1">
    <property type="entry name" value="INACTIVE ACIREDUCTONE DIOXYGENASE 2-RELATED"/>
    <property type="match status" value="1"/>
</dbReference>
<dbReference type="SUPFAM" id="SSF51182">
    <property type="entry name" value="RmlC-like cupins"/>
    <property type="match status" value="1"/>
</dbReference>
<keyword evidence="1" id="KW-0175">Coiled coil</keyword>
<dbReference type="Gene3D" id="2.60.120.10">
    <property type="entry name" value="Jelly Rolls"/>
    <property type="match status" value="1"/>
</dbReference>